<dbReference type="Proteomes" id="UP001431199">
    <property type="component" value="Unassembled WGS sequence"/>
</dbReference>
<proteinExistence type="predicted"/>
<dbReference type="RefSeq" id="WP_260978185.1">
    <property type="nucleotide sequence ID" value="NZ_JAODBU010000002.1"/>
</dbReference>
<sequence>MKVRELNLNGERLYMLYESMCNMDNCEDALLNAEVKSYEWRRSTTFSKRMILLIDL</sequence>
<comment type="caution">
    <text evidence="1">The sequence shown here is derived from an EMBL/GenBank/DDBJ whole genome shotgun (WGS) entry which is preliminary data.</text>
</comment>
<name>A0ABT2LWT6_9FIRM</name>
<dbReference type="EMBL" id="JAODBU010000002">
    <property type="protein sequence ID" value="MCT7397749.1"/>
    <property type="molecule type" value="Genomic_DNA"/>
</dbReference>
<evidence type="ECO:0000313" key="1">
    <source>
        <dbReference type="EMBL" id="MCT7397749.1"/>
    </source>
</evidence>
<protein>
    <submittedName>
        <fullName evidence="1">Uncharacterized protein</fullName>
    </submittedName>
</protein>
<organism evidence="1 2">
    <name type="scientific">Eubacterium album</name>
    <dbReference type="NCBI Taxonomy" id="2978477"/>
    <lineage>
        <taxon>Bacteria</taxon>
        <taxon>Bacillati</taxon>
        <taxon>Bacillota</taxon>
        <taxon>Clostridia</taxon>
        <taxon>Eubacteriales</taxon>
        <taxon>Eubacteriaceae</taxon>
        <taxon>Eubacterium</taxon>
    </lineage>
</organism>
<accession>A0ABT2LWT6</accession>
<gene>
    <name evidence="1" type="ORF">N5B56_01440</name>
</gene>
<reference evidence="1" key="1">
    <citation type="submission" date="2022-09" db="EMBL/GenBank/DDBJ databases">
        <title>Eubacterium sp. LFL-14 isolated from human feces.</title>
        <authorList>
            <person name="Liu F."/>
        </authorList>
    </citation>
    <scope>NUCLEOTIDE SEQUENCE</scope>
    <source>
        <strain evidence="1">LFL-14</strain>
    </source>
</reference>
<evidence type="ECO:0000313" key="2">
    <source>
        <dbReference type="Proteomes" id="UP001431199"/>
    </source>
</evidence>
<keyword evidence="2" id="KW-1185">Reference proteome</keyword>